<feature type="compositionally biased region" description="Basic and acidic residues" evidence="6">
    <location>
        <begin position="365"/>
        <end position="380"/>
    </location>
</feature>
<dbReference type="PANTHER" id="PTHR30314">
    <property type="entry name" value="CELL DIVISION PROTEIN FTSZ-RELATED"/>
    <property type="match status" value="1"/>
</dbReference>
<dbReference type="InterPro" id="IPR037103">
    <property type="entry name" value="Tubulin/FtsZ-like_C"/>
</dbReference>
<dbReference type="STRING" id="1802301.A2664_04285"/>
<keyword evidence="4" id="KW-0963">Cytoplasm</keyword>
<protein>
    <recommendedName>
        <fullName evidence="4 5">Cell division protein FtsZ</fullName>
    </recommendedName>
</protein>
<name>A0A1G2M1Z9_9BACT</name>
<keyword evidence="4 9" id="KW-0132">Cell division</keyword>
<comment type="function">
    <text evidence="4">Essential cell division protein that forms a contractile ring structure (Z ring) at the future cell division site. The regulation of the ring assembly controls the timing and the location of cell division. One of the functions of the FtsZ ring is to recruit other cell division proteins to the septum to produce a new cell wall between the dividing cells. Binds GTP and shows GTPase activity.</text>
</comment>
<evidence type="ECO:0000256" key="3">
    <source>
        <dbReference type="ARBA" id="ARBA00023134"/>
    </source>
</evidence>
<dbReference type="PRINTS" id="PR00423">
    <property type="entry name" value="CELLDVISFTSZ"/>
</dbReference>
<evidence type="ECO:0000256" key="2">
    <source>
        <dbReference type="ARBA" id="ARBA00022741"/>
    </source>
</evidence>
<dbReference type="InterPro" id="IPR000158">
    <property type="entry name" value="Cell_div_FtsZ"/>
</dbReference>
<dbReference type="NCBIfam" id="TIGR00065">
    <property type="entry name" value="ftsZ"/>
    <property type="match status" value="1"/>
</dbReference>
<dbReference type="InterPro" id="IPR036525">
    <property type="entry name" value="Tubulin/FtsZ_GTPase_sf"/>
</dbReference>
<dbReference type="CDD" id="cd02201">
    <property type="entry name" value="FtsZ_type1"/>
    <property type="match status" value="1"/>
</dbReference>
<dbReference type="EMBL" id="MHRF01000013">
    <property type="protein sequence ID" value="OHA17794.1"/>
    <property type="molecule type" value="Genomic_DNA"/>
</dbReference>
<sequence>MLVFGRLDQMRAFRTMPQIKPEIEAFARIKVLGVGGSGKNAVNHMINSKVRGVEFIAINTDAQDLQNSLAKKKIHIGKNLTHGLGTGMNPDLGKRSVEENKEEIQEALKGADMVFIAGGLGGGTCTGAAPIVAKISKELGALTVAIVTKPFSFEGQQRMRYAEEGLDELRKAVDATVVIPNDRLLANIAKDTTARTAFAMCDDILKQAVEGISDLITIPGIINTDFADIKSILENAGSALMGIGTASGEKRAEEAAKTAINSPLLDISIQGAKGVLFSIAGGDDLTMFEIQDAAKIITESIDPDAKVIFGTVRDDRLKKNEIKITVIASGFPESTHRRLFSETVAPERAKGNNIFNTLMSGGTGTKEKEQAKVEEKKPTVEAKPTTPVADDDDWGAVPAFLRRKK</sequence>
<dbReference type="HAMAP" id="MF_00909">
    <property type="entry name" value="FtsZ"/>
    <property type="match status" value="1"/>
</dbReference>
<dbReference type="AlphaFoldDB" id="A0A1G2M1Z9"/>
<evidence type="ECO:0000259" key="8">
    <source>
        <dbReference type="SMART" id="SM00865"/>
    </source>
</evidence>
<keyword evidence="3 4" id="KW-0342">GTP-binding</keyword>
<dbReference type="SMART" id="SM00864">
    <property type="entry name" value="Tubulin"/>
    <property type="match status" value="1"/>
</dbReference>
<reference evidence="9 10" key="1">
    <citation type="journal article" date="2016" name="Nat. Commun.">
        <title>Thousands of microbial genomes shed light on interconnected biogeochemical processes in an aquifer system.</title>
        <authorList>
            <person name="Anantharaman K."/>
            <person name="Brown C.T."/>
            <person name="Hug L.A."/>
            <person name="Sharon I."/>
            <person name="Castelle C.J."/>
            <person name="Probst A.J."/>
            <person name="Thomas B.C."/>
            <person name="Singh A."/>
            <person name="Wilkins M.J."/>
            <person name="Karaoz U."/>
            <person name="Brodie E.L."/>
            <person name="Williams K.H."/>
            <person name="Hubbard S.S."/>
            <person name="Banfield J.F."/>
        </authorList>
    </citation>
    <scope>NUCLEOTIDE SEQUENCE [LARGE SCALE GENOMIC DNA]</scope>
</reference>
<comment type="caution">
    <text evidence="9">The sequence shown here is derived from an EMBL/GenBank/DDBJ whole genome shotgun (WGS) entry which is preliminary data.</text>
</comment>
<evidence type="ECO:0000256" key="6">
    <source>
        <dbReference type="SAM" id="MobiDB-lite"/>
    </source>
</evidence>
<dbReference type="FunFam" id="3.40.50.1440:FF:000001">
    <property type="entry name" value="Cell division protein FtsZ"/>
    <property type="match status" value="1"/>
</dbReference>
<accession>A0A1G2M1Z9</accession>
<dbReference type="GO" id="GO:0003924">
    <property type="term" value="F:GTPase activity"/>
    <property type="evidence" value="ECO:0007669"/>
    <property type="project" value="UniProtKB-UniRule"/>
</dbReference>
<feature type="binding site" evidence="4">
    <location>
        <position position="158"/>
    </location>
    <ligand>
        <name>GTP</name>
        <dbReference type="ChEBI" id="CHEBI:37565"/>
    </ligand>
</feature>
<dbReference type="GO" id="GO:0005737">
    <property type="term" value="C:cytoplasm"/>
    <property type="evidence" value="ECO:0007669"/>
    <property type="project" value="UniProtKB-SubCell"/>
</dbReference>
<feature type="region of interest" description="Disordered" evidence="6">
    <location>
        <begin position="354"/>
        <end position="397"/>
    </location>
</feature>
<comment type="caution">
    <text evidence="4">Lacks conserved residue(s) required for the propagation of feature annotation.</text>
</comment>
<keyword evidence="4" id="KW-0717">Septation</keyword>
<dbReference type="Pfam" id="PF12327">
    <property type="entry name" value="FtsZ_C"/>
    <property type="match status" value="1"/>
</dbReference>
<feature type="domain" description="Tubulin/FtsZ 2-layer sandwich" evidence="8">
    <location>
        <begin position="222"/>
        <end position="340"/>
    </location>
</feature>
<dbReference type="Pfam" id="PF00091">
    <property type="entry name" value="Tubulin"/>
    <property type="match status" value="1"/>
</dbReference>
<comment type="subunit">
    <text evidence="4">Homodimer. Polymerizes to form a dynamic ring structure in a strictly GTP-dependent manner. Interacts directly with several other division proteins.</text>
</comment>
<dbReference type="GO" id="GO:0032153">
    <property type="term" value="C:cell division site"/>
    <property type="evidence" value="ECO:0007669"/>
    <property type="project" value="UniProtKB-UniRule"/>
</dbReference>
<dbReference type="Proteomes" id="UP000178873">
    <property type="component" value="Unassembled WGS sequence"/>
</dbReference>
<dbReference type="SUPFAM" id="SSF52490">
    <property type="entry name" value="Tubulin nucleotide-binding domain-like"/>
    <property type="match status" value="1"/>
</dbReference>
<feature type="binding site" evidence="4">
    <location>
        <position position="154"/>
    </location>
    <ligand>
        <name>GTP</name>
        <dbReference type="ChEBI" id="CHEBI:37565"/>
    </ligand>
</feature>
<dbReference type="InterPro" id="IPR045061">
    <property type="entry name" value="FtsZ/CetZ"/>
</dbReference>
<dbReference type="GO" id="GO:0000917">
    <property type="term" value="P:division septum assembly"/>
    <property type="evidence" value="ECO:0007669"/>
    <property type="project" value="UniProtKB-KW"/>
</dbReference>
<dbReference type="InterPro" id="IPR024757">
    <property type="entry name" value="FtsZ_C"/>
</dbReference>
<dbReference type="InterPro" id="IPR008280">
    <property type="entry name" value="Tub_FtsZ_C"/>
</dbReference>
<dbReference type="SUPFAM" id="SSF55307">
    <property type="entry name" value="Tubulin C-terminal domain-like"/>
    <property type="match status" value="1"/>
</dbReference>
<keyword evidence="4" id="KW-0131">Cell cycle</keyword>
<feature type="binding site" evidence="4">
    <location>
        <position position="202"/>
    </location>
    <ligand>
        <name>GTP</name>
        <dbReference type="ChEBI" id="CHEBI:37565"/>
    </ligand>
</feature>
<evidence type="ECO:0000313" key="10">
    <source>
        <dbReference type="Proteomes" id="UP000178873"/>
    </source>
</evidence>
<organism evidence="9 10">
    <name type="scientific">Candidatus Taylorbacteria bacterium RIFCSPHIGHO2_01_FULL_46_22b</name>
    <dbReference type="NCBI Taxonomy" id="1802301"/>
    <lineage>
        <taxon>Bacteria</taxon>
        <taxon>Candidatus Tayloriibacteriota</taxon>
    </lineage>
</organism>
<comment type="similarity">
    <text evidence="1 4">Belongs to the FtsZ family.</text>
</comment>
<gene>
    <name evidence="4" type="primary">ftsZ</name>
    <name evidence="9" type="ORF">A2664_04285</name>
</gene>
<evidence type="ECO:0000256" key="4">
    <source>
        <dbReference type="HAMAP-Rule" id="MF_00909"/>
    </source>
</evidence>
<evidence type="ECO:0000256" key="1">
    <source>
        <dbReference type="ARBA" id="ARBA00009690"/>
    </source>
</evidence>
<dbReference type="GO" id="GO:0051258">
    <property type="term" value="P:protein polymerization"/>
    <property type="evidence" value="ECO:0007669"/>
    <property type="project" value="UniProtKB-UniRule"/>
</dbReference>
<comment type="subcellular location">
    <subcellularLocation>
        <location evidence="4">Cytoplasm</location>
    </subcellularLocation>
    <text evidence="4">Assembles at midcell at the inner surface of the cytoplasmic membrane.</text>
</comment>
<dbReference type="PANTHER" id="PTHR30314:SF3">
    <property type="entry name" value="MITOCHONDRIAL DIVISION PROTEIN FSZA"/>
    <property type="match status" value="1"/>
</dbReference>
<evidence type="ECO:0000259" key="7">
    <source>
        <dbReference type="SMART" id="SM00864"/>
    </source>
</evidence>
<proteinExistence type="inferred from homology"/>
<dbReference type="SMART" id="SM00865">
    <property type="entry name" value="Tubulin_C"/>
    <property type="match status" value="1"/>
</dbReference>
<feature type="domain" description="Tubulin/FtsZ GTPase" evidence="7">
    <location>
        <begin position="28"/>
        <end position="220"/>
    </location>
</feature>
<keyword evidence="2 4" id="KW-0547">Nucleotide-binding</keyword>
<dbReference type="GO" id="GO:0005525">
    <property type="term" value="F:GTP binding"/>
    <property type="evidence" value="ECO:0007669"/>
    <property type="project" value="UniProtKB-UniRule"/>
</dbReference>
<dbReference type="Gene3D" id="3.30.1330.20">
    <property type="entry name" value="Tubulin/FtsZ, C-terminal domain"/>
    <property type="match status" value="1"/>
</dbReference>
<evidence type="ECO:0000313" key="9">
    <source>
        <dbReference type="EMBL" id="OHA17794.1"/>
    </source>
</evidence>
<evidence type="ECO:0000256" key="5">
    <source>
        <dbReference type="NCBIfam" id="TIGR00065"/>
    </source>
</evidence>
<dbReference type="GO" id="GO:0043093">
    <property type="term" value="P:FtsZ-dependent cytokinesis"/>
    <property type="evidence" value="ECO:0007669"/>
    <property type="project" value="UniProtKB-UniRule"/>
</dbReference>
<dbReference type="Gene3D" id="3.40.50.1440">
    <property type="entry name" value="Tubulin/FtsZ, GTPase domain"/>
    <property type="match status" value="1"/>
</dbReference>
<dbReference type="InterPro" id="IPR003008">
    <property type="entry name" value="Tubulin_FtsZ_GTPase"/>
</dbReference>
<dbReference type="InterPro" id="IPR018316">
    <property type="entry name" value="Tubulin/FtsZ_2-layer-sand-dom"/>
</dbReference>